<sequence>MRITQRKGDIAVSQAIASFTKLGFDVSLPLTESAAYDLVVDTYEGLKRVQVRYTSSGAVDLRRVHSNSKGYVVKKTKPHAYDWLYIFKSTGEEYLLKDCLVRRSFKPTMSNGFMNMLHIEAAKLGGVG</sequence>
<gene>
    <name evidence="2" type="ORF">COS26_00310</name>
</gene>
<dbReference type="AlphaFoldDB" id="A0A2M7D8K6"/>
<evidence type="ECO:0000313" key="3">
    <source>
        <dbReference type="Proteomes" id="UP000230304"/>
    </source>
</evidence>
<dbReference type="Pfam" id="PF11645">
    <property type="entry name" value="PDDEXK_5"/>
    <property type="match status" value="1"/>
</dbReference>
<dbReference type="EMBL" id="PEUA01000008">
    <property type="protein sequence ID" value="PIV43609.1"/>
    <property type="molecule type" value="Genomic_DNA"/>
</dbReference>
<dbReference type="Gene3D" id="3.40.1350.10">
    <property type="match status" value="1"/>
</dbReference>
<evidence type="ECO:0000259" key="1">
    <source>
        <dbReference type="Pfam" id="PF11645"/>
    </source>
</evidence>
<evidence type="ECO:0000313" key="2">
    <source>
        <dbReference type="EMBL" id="PIV43609.1"/>
    </source>
</evidence>
<comment type="caution">
    <text evidence="2">The sequence shown here is derived from an EMBL/GenBank/DDBJ whole genome shotgun (WGS) entry which is preliminary data.</text>
</comment>
<dbReference type="Proteomes" id="UP000230304">
    <property type="component" value="Unassembled WGS sequence"/>
</dbReference>
<feature type="domain" description="PD(D/E)XK endonuclease" evidence="1">
    <location>
        <begin position="4"/>
        <end position="88"/>
    </location>
</feature>
<proteinExistence type="predicted"/>
<name>A0A2M7D8K6_9BACT</name>
<organism evidence="2 3">
    <name type="scientific">Candidatus Nealsonbacteria bacterium CG02_land_8_20_14_3_00_40_11</name>
    <dbReference type="NCBI Taxonomy" id="1974700"/>
    <lineage>
        <taxon>Bacteria</taxon>
        <taxon>Candidatus Nealsoniibacteriota</taxon>
    </lineage>
</organism>
<protein>
    <recommendedName>
        <fullName evidence="1">PD(D/E)XK endonuclease domain-containing protein</fullName>
    </recommendedName>
</protein>
<accession>A0A2M7D8K6</accession>
<dbReference type="InterPro" id="IPR011856">
    <property type="entry name" value="tRNA_endonuc-like_dom_sf"/>
</dbReference>
<dbReference type="InterPro" id="IPR021671">
    <property type="entry name" value="PD(D/E)XK_Endonuc"/>
</dbReference>
<dbReference type="GO" id="GO:0003676">
    <property type="term" value="F:nucleic acid binding"/>
    <property type="evidence" value="ECO:0007669"/>
    <property type="project" value="InterPro"/>
</dbReference>
<reference evidence="3" key="1">
    <citation type="submission" date="2017-09" db="EMBL/GenBank/DDBJ databases">
        <title>Depth-based differentiation of microbial function through sediment-hosted aquifers and enrichment of novel symbionts in the deep terrestrial subsurface.</title>
        <authorList>
            <person name="Probst A.J."/>
            <person name="Ladd B."/>
            <person name="Jarett J.K."/>
            <person name="Geller-Mcgrath D.E."/>
            <person name="Sieber C.M.K."/>
            <person name="Emerson J.B."/>
            <person name="Anantharaman K."/>
            <person name="Thomas B.C."/>
            <person name="Malmstrom R."/>
            <person name="Stieglmeier M."/>
            <person name="Klingl A."/>
            <person name="Woyke T."/>
            <person name="Ryan C.M."/>
            <person name="Banfield J.F."/>
        </authorList>
    </citation>
    <scope>NUCLEOTIDE SEQUENCE [LARGE SCALE GENOMIC DNA]</scope>
</reference>